<dbReference type="AlphaFoldDB" id="A0A2N9XTT5"/>
<protein>
    <submittedName>
        <fullName evidence="1">Uncharacterized protein</fullName>
    </submittedName>
</protein>
<accession>A0A2N9XTT5</accession>
<dbReference type="EMBL" id="MEIQ01000022">
    <property type="protein sequence ID" value="PIT52777.1"/>
    <property type="molecule type" value="Genomic_DNA"/>
</dbReference>
<name>A0A2N9XTT5_9NEIS</name>
<evidence type="ECO:0000313" key="1">
    <source>
        <dbReference type="EMBL" id="PIT52777.1"/>
    </source>
</evidence>
<gene>
    <name evidence="1" type="ORF">BHC48_01510</name>
</gene>
<sequence length="273" mass="30971">MKRWLCILILCLAGCIDGRSEQEKQQQLRDKMIMADTTEITVLIPSLVSSKKLAITLPRCFFGPNLKNKVVDGKVEEKAVTILYPLPTFSGFPNDAEALKHCPDPSKPISGIGVKPLFPKKRGTTELLYGNHWLKHLSFQYSLKEKRNNEALYHSGIGGKLAIFANESKENKADISIDFWPYDAGNADSPFPDQIDVHSVLEKEFGFSYVVYTSKLLHGKNKPLPNQWYFADALIDTYKHNQSLLDHPEIVQGFIENNNRILDYIHQHSKVVD</sequence>
<dbReference type="Proteomes" id="UP000231484">
    <property type="component" value="Unassembled WGS sequence"/>
</dbReference>
<organism evidence="1 2">
    <name type="scientific">Snodgrassella alvi</name>
    <dbReference type="NCBI Taxonomy" id="1196083"/>
    <lineage>
        <taxon>Bacteria</taxon>
        <taxon>Pseudomonadati</taxon>
        <taxon>Pseudomonadota</taxon>
        <taxon>Betaproteobacteria</taxon>
        <taxon>Neisseriales</taxon>
        <taxon>Neisseriaceae</taxon>
        <taxon>Snodgrassella</taxon>
    </lineage>
</organism>
<reference evidence="1 2" key="1">
    <citation type="journal article" date="2017" name="MBio">
        <title>Type VI secretion-mediated competition in the bee gut microbiome.</title>
        <authorList>
            <person name="Steele M.I."/>
            <person name="Kwong W.K."/>
            <person name="Powell J.E."/>
            <person name="Whiteley M."/>
            <person name="Moran N.A."/>
        </authorList>
    </citation>
    <scope>NUCLEOTIDE SEQUENCE [LARGE SCALE GENOMIC DNA]</scope>
    <source>
        <strain evidence="1 2">Occ4-2</strain>
    </source>
</reference>
<proteinExistence type="predicted"/>
<evidence type="ECO:0000313" key="2">
    <source>
        <dbReference type="Proteomes" id="UP000231484"/>
    </source>
</evidence>
<comment type="caution">
    <text evidence="1">The sequence shown here is derived from an EMBL/GenBank/DDBJ whole genome shotgun (WGS) entry which is preliminary data.</text>
</comment>